<sequence length="178" mass="19302">MRTLPWRALLAALALFTVLPIAAVALALALAPVMASWLFVLVVATALGLMLAVQIGLMAALLFVATRNEITLRGGTMHLKGGEFHERVPLDTVVAATVVKISANNGLKGLKWRNGITLPGFRVGWYQRRGGRFVFVLATRASPLLHVVTDNRFDVLLGVDDPTALAERLLANRPEDRD</sequence>
<feature type="transmembrane region" description="Helical" evidence="1">
    <location>
        <begin position="37"/>
        <end position="64"/>
    </location>
</feature>
<name>A0A423PWZ0_9GAMM</name>
<dbReference type="EMBL" id="AYKG01000012">
    <property type="protein sequence ID" value="ROO30032.1"/>
    <property type="molecule type" value="Genomic_DNA"/>
</dbReference>
<comment type="caution">
    <text evidence="2">The sequence shown here is derived from an EMBL/GenBank/DDBJ whole genome shotgun (WGS) entry which is preliminary data.</text>
</comment>
<organism evidence="2 3">
    <name type="scientific">Salinisphaera japonica YTM-1</name>
    <dbReference type="NCBI Taxonomy" id="1209778"/>
    <lineage>
        <taxon>Bacteria</taxon>
        <taxon>Pseudomonadati</taxon>
        <taxon>Pseudomonadota</taxon>
        <taxon>Gammaproteobacteria</taxon>
        <taxon>Salinisphaerales</taxon>
        <taxon>Salinisphaeraceae</taxon>
        <taxon>Salinisphaera</taxon>
    </lineage>
</organism>
<evidence type="ECO:0000313" key="2">
    <source>
        <dbReference type="EMBL" id="ROO30032.1"/>
    </source>
</evidence>
<keyword evidence="1" id="KW-0812">Transmembrane</keyword>
<dbReference type="RefSeq" id="WP_123657578.1">
    <property type="nucleotide sequence ID" value="NZ_AYKG01000012.1"/>
</dbReference>
<dbReference type="InParanoid" id="A0A423PWZ0"/>
<protein>
    <recommendedName>
        <fullName evidence="4">Bacterial Pleckstrin homology domain-containing protein</fullName>
    </recommendedName>
</protein>
<evidence type="ECO:0008006" key="4">
    <source>
        <dbReference type="Google" id="ProtNLM"/>
    </source>
</evidence>
<dbReference type="Proteomes" id="UP000285310">
    <property type="component" value="Unassembled WGS sequence"/>
</dbReference>
<proteinExistence type="predicted"/>
<keyword evidence="1" id="KW-0472">Membrane</keyword>
<gene>
    <name evidence="2" type="ORF">SAJA_05190</name>
</gene>
<keyword evidence="1" id="KW-1133">Transmembrane helix</keyword>
<reference evidence="2 3" key="1">
    <citation type="submission" date="2013-10" db="EMBL/GenBank/DDBJ databases">
        <title>Salinisphaera japonica YTM-1 Genome Sequencing.</title>
        <authorList>
            <person name="Lai Q."/>
            <person name="Li C."/>
            <person name="Shao Z."/>
        </authorList>
    </citation>
    <scope>NUCLEOTIDE SEQUENCE [LARGE SCALE GENOMIC DNA]</scope>
    <source>
        <strain evidence="2 3">YTM-1</strain>
    </source>
</reference>
<dbReference type="OrthoDB" id="5767765at2"/>
<evidence type="ECO:0000256" key="1">
    <source>
        <dbReference type="SAM" id="Phobius"/>
    </source>
</evidence>
<dbReference type="AlphaFoldDB" id="A0A423PWZ0"/>
<accession>A0A423PWZ0</accession>
<evidence type="ECO:0000313" key="3">
    <source>
        <dbReference type="Proteomes" id="UP000285310"/>
    </source>
</evidence>
<keyword evidence="3" id="KW-1185">Reference proteome</keyword>